<dbReference type="InterPro" id="IPR009100">
    <property type="entry name" value="AcylCoA_DH/oxidase_NM_dom_sf"/>
</dbReference>
<dbReference type="Pfam" id="PF11794">
    <property type="entry name" value="HpaB_N"/>
    <property type="match status" value="1"/>
</dbReference>
<reference evidence="6 7" key="1">
    <citation type="submission" date="2020-04" db="EMBL/GenBank/DDBJ databases">
        <authorList>
            <person name="Klaysubun C."/>
            <person name="Duangmal K."/>
            <person name="Lipun K."/>
        </authorList>
    </citation>
    <scope>NUCLEOTIDE SEQUENCE [LARGE SCALE GENOMIC DNA]</scope>
    <source>
        <strain evidence="6 7">DSM 45300</strain>
    </source>
</reference>
<keyword evidence="1" id="KW-0285">Flavoprotein</keyword>
<dbReference type="InterPro" id="IPR036250">
    <property type="entry name" value="AcylCo_DH-like_C"/>
</dbReference>
<keyword evidence="2" id="KW-0274">FAD</keyword>
<evidence type="ECO:0008006" key="8">
    <source>
        <dbReference type="Google" id="ProtNLM"/>
    </source>
</evidence>
<dbReference type="GO" id="GO:0016627">
    <property type="term" value="F:oxidoreductase activity, acting on the CH-CH group of donors"/>
    <property type="evidence" value="ECO:0007669"/>
    <property type="project" value="InterPro"/>
</dbReference>
<dbReference type="Proteomes" id="UP000586918">
    <property type="component" value="Unassembled WGS sequence"/>
</dbReference>
<dbReference type="InterPro" id="IPR004925">
    <property type="entry name" value="HpaB/PvcC/4-BUDH"/>
</dbReference>
<gene>
    <name evidence="6" type="ORF">HF519_10530</name>
</gene>
<keyword evidence="3" id="KW-0560">Oxidoreductase</keyword>
<dbReference type="SUPFAM" id="SSF56645">
    <property type="entry name" value="Acyl-CoA dehydrogenase NM domain-like"/>
    <property type="match status" value="1"/>
</dbReference>
<keyword evidence="7" id="KW-1185">Reference proteome</keyword>
<dbReference type="Gene3D" id="1.10.3140.10">
    <property type="entry name" value="4-hydroxybutyryl-coa dehydratase, domain 1"/>
    <property type="match status" value="1"/>
</dbReference>
<organism evidence="6 7">
    <name type="scientific">Pseudonocardia bannensis</name>
    <dbReference type="NCBI Taxonomy" id="630973"/>
    <lineage>
        <taxon>Bacteria</taxon>
        <taxon>Bacillati</taxon>
        <taxon>Actinomycetota</taxon>
        <taxon>Actinomycetes</taxon>
        <taxon>Pseudonocardiales</taxon>
        <taxon>Pseudonocardiaceae</taxon>
        <taxon>Pseudonocardia</taxon>
    </lineage>
</organism>
<proteinExistence type="predicted"/>
<dbReference type="PANTHER" id="PTHR36117">
    <property type="entry name" value="4-HYDROXYPHENYLACETATE 3-MONOOXYGENASE-RELATED"/>
    <property type="match status" value="1"/>
</dbReference>
<protein>
    <recommendedName>
        <fullName evidence="8">4-hydroxyphenylacetate 3-monooxygenase</fullName>
    </recommendedName>
</protein>
<feature type="domain" description="HpaB/PvcC/4-BUDH C-terminal" evidence="4">
    <location>
        <begin position="304"/>
        <end position="457"/>
    </location>
</feature>
<comment type="caution">
    <text evidence="6">The sequence shown here is derived from an EMBL/GenBank/DDBJ whole genome shotgun (WGS) entry which is preliminary data.</text>
</comment>
<evidence type="ECO:0000313" key="7">
    <source>
        <dbReference type="Proteomes" id="UP000586918"/>
    </source>
</evidence>
<evidence type="ECO:0000256" key="3">
    <source>
        <dbReference type="ARBA" id="ARBA00023002"/>
    </source>
</evidence>
<dbReference type="EMBL" id="JAAXKZ010000029">
    <property type="protein sequence ID" value="NMH91998.1"/>
    <property type="molecule type" value="Genomic_DNA"/>
</dbReference>
<dbReference type="InterPro" id="IPR024719">
    <property type="entry name" value="HpaB/PvcC/4-BUDH_C"/>
</dbReference>
<evidence type="ECO:0000313" key="6">
    <source>
        <dbReference type="EMBL" id="NMH91998.1"/>
    </source>
</evidence>
<dbReference type="PANTHER" id="PTHR36117:SF3">
    <property type="entry name" value="4-HYDROXYPHENYLACETATE 3-MONOOXYGENASE-RELATED"/>
    <property type="match status" value="1"/>
</dbReference>
<dbReference type="SUPFAM" id="SSF47203">
    <property type="entry name" value="Acyl-CoA dehydrogenase C-terminal domain-like"/>
    <property type="match status" value="1"/>
</dbReference>
<accession>A0A848DH39</accession>
<dbReference type="Pfam" id="PF03241">
    <property type="entry name" value="HpaB"/>
    <property type="match status" value="1"/>
</dbReference>
<evidence type="ECO:0000256" key="2">
    <source>
        <dbReference type="ARBA" id="ARBA00022827"/>
    </source>
</evidence>
<feature type="domain" description="HpaB/PvcC/4-BUDH N-terminal" evidence="5">
    <location>
        <begin position="11"/>
        <end position="282"/>
    </location>
</feature>
<dbReference type="InterPro" id="IPR046373">
    <property type="entry name" value="Acyl-CoA_Oxase/DH_mid-dom_sf"/>
</dbReference>
<dbReference type="RefSeq" id="WP_169412625.1">
    <property type="nucleotide sequence ID" value="NZ_JAAXKZ010000029.1"/>
</dbReference>
<evidence type="ECO:0000259" key="4">
    <source>
        <dbReference type="Pfam" id="PF03241"/>
    </source>
</evidence>
<name>A0A848DH39_9PSEU</name>
<dbReference type="Gene3D" id="1.20.140.10">
    <property type="entry name" value="Butyryl-CoA Dehydrogenase, subunit A, domain 3"/>
    <property type="match status" value="1"/>
</dbReference>
<dbReference type="InterPro" id="IPR024674">
    <property type="entry name" value="HpaB/PvcC/4-BUDH_N"/>
</dbReference>
<evidence type="ECO:0000256" key="1">
    <source>
        <dbReference type="ARBA" id="ARBA00022630"/>
    </source>
</evidence>
<dbReference type="Gene3D" id="2.40.110.10">
    <property type="entry name" value="Butyryl-CoA Dehydrogenase, subunit A, domain 2"/>
    <property type="match status" value="1"/>
</dbReference>
<evidence type="ECO:0000259" key="5">
    <source>
        <dbReference type="Pfam" id="PF11794"/>
    </source>
</evidence>
<dbReference type="AlphaFoldDB" id="A0A848DH39"/>
<sequence length="509" mass="56775">MGINRDAVLRTGEQYKKALRDGRVVWYGGERIDDVTTHPATAGGIDRLAEIFDMQHDPRYQDTMTFVREDGQRVTRAWQLPRTKEELRAKREMDELASRHTLGMFGRHFDNIAWTTLGLAAYEHLFTEPELAGNIGRYIRYAQDNNIMIGGIVADPQGARAKEKWSIGERIPLKHHGDTDRLPPLLRVVEKRSDGIVVAGAKIVGTVIPQADEILILTQPGVSSEESFWCALPANSEGLHIVLRQALAHPPSATEHPLASKGEEQDCLVILDNVFVPMERVFSLGNPNLPLEYGDIGAGEHWNTLVRMAVKAELLVALAQMIIDSIGTVRVAKVREIVADLVVYAQVQRSLAMSAQDYAITTESGVVWPQVDYVTAGRVYGVEHYGTIMGKIREMAGQGPLMLFTEKDFSHPELGPLLCQVTEGFDLVSEEKNLLMGLVWDITSDSFGMRVDYFERLNGYPLFFLKERLFGEYDRVAGVEHLARFLGLPVDKLAAPARALADVRKPMFG</sequence>